<protein>
    <submittedName>
        <fullName evidence="1">YD repeat-containing protein</fullName>
    </submittedName>
</protein>
<evidence type="ECO:0000313" key="1">
    <source>
        <dbReference type="EMBL" id="AGT42614.1"/>
    </source>
</evidence>
<dbReference type="STRING" id="1291379.TPE_0118"/>
<sequence>MPGMGGVFNTVNLHVYHYAGNNPIKYTDPYGRVLDTP</sequence>
<organism evidence="1 2">
    <name type="scientific">Treponema pedis str. T A4</name>
    <dbReference type="NCBI Taxonomy" id="1291379"/>
    <lineage>
        <taxon>Bacteria</taxon>
        <taxon>Pseudomonadati</taxon>
        <taxon>Spirochaetota</taxon>
        <taxon>Spirochaetia</taxon>
        <taxon>Spirochaetales</taxon>
        <taxon>Treponemataceae</taxon>
        <taxon>Treponema</taxon>
    </lineage>
</organism>
<accession>S6A7S8</accession>
<evidence type="ECO:0000313" key="2">
    <source>
        <dbReference type="Proteomes" id="UP000015620"/>
    </source>
</evidence>
<dbReference type="EMBL" id="CP004120">
    <property type="protein sequence ID" value="AGT42614.1"/>
    <property type="molecule type" value="Genomic_DNA"/>
</dbReference>
<dbReference type="AlphaFoldDB" id="S6A7S8"/>
<dbReference type="Proteomes" id="UP000015620">
    <property type="component" value="Chromosome"/>
</dbReference>
<keyword evidence="2" id="KW-1185">Reference proteome</keyword>
<proteinExistence type="predicted"/>
<dbReference type="PATRIC" id="fig|1291379.3.peg.116"/>
<dbReference type="KEGG" id="tped:TPE_0118"/>
<reference evidence="1 2" key="1">
    <citation type="journal article" date="2013" name="PLoS ONE">
        <title>Genome-Wide Relatedness of Treponema pedis, from Gingiva and Necrotic Skin Lesions of Pigs, with the Human Oral Pathogen Treponema denticola.</title>
        <authorList>
            <person name="Svartstrom O."/>
            <person name="Mushtaq M."/>
            <person name="Pringle M."/>
            <person name="Segerman B."/>
        </authorList>
    </citation>
    <scope>NUCLEOTIDE SEQUENCE [LARGE SCALE GENOMIC DNA]</scope>
    <source>
        <strain evidence="1">T A4</strain>
    </source>
</reference>
<name>S6A7S8_9SPIR</name>
<gene>
    <name evidence="1" type="ORF">TPE_0118</name>
</gene>
<dbReference type="HOGENOM" id="CLU_3349908_0_0_12"/>